<comment type="caution">
    <text evidence="3">The sequence shown here is derived from an EMBL/GenBank/DDBJ whole genome shotgun (WGS) entry which is preliminary data.</text>
</comment>
<accession>A0AAD6D4E3</accession>
<evidence type="ECO:0000256" key="1">
    <source>
        <dbReference type="SAM" id="MobiDB-lite"/>
    </source>
</evidence>
<dbReference type="InterPro" id="IPR048263">
    <property type="entry name" value="Arb2"/>
</dbReference>
<evidence type="ECO:0000313" key="4">
    <source>
        <dbReference type="Proteomes" id="UP001220324"/>
    </source>
</evidence>
<reference evidence="3 4" key="1">
    <citation type="journal article" date="2023" name="IMA Fungus">
        <title>Comparative genomic study of the Penicillium genus elucidates a diverse pangenome and 15 lateral gene transfer events.</title>
        <authorList>
            <person name="Petersen C."/>
            <person name="Sorensen T."/>
            <person name="Nielsen M.R."/>
            <person name="Sondergaard T.E."/>
            <person name="Sorensen J.L."/>
            <person name="Fitzpatrick D.A."/>
            <person name="Frisvad J.C."/>
            <person name="Nielsen K.L."/>
        </authorList>
    </citation>
    <scope>NUCLEOTIDE SEQUENCE [LARGE SCALE GENOMIC DNA]</scope>
    <source>
        <strain evidence="3 4">IBT 35679</strain>
    </source>
</reference>
<evidence type="ECO:0000259" key="2">
    <source>
        <dbReference type="Pfam" id="PF22749"/>
    </source>
</evidence>
<dbReference type="InterPro" id="IPR053858">
    <property type="entry name" value="Arb2_dom"/>
</dbReference>
<name>A0AAD6D4E3_9EURO</name>
<feature type="domain" description="Arb2" evidence="2">
    <location>
        <begin position="15"/>
        <end position="297"/>
    </location>
</feature>
<feature type="compositionally biased region" description="Low complexity" evidence="1">
    <location>
        <begin position="388"/>
        <end position="401"/>
    </location>
</feature>
<dbReference type="GO" id="GO:0031048">
    <property type="term" value="P:regulatory ncRNA-mediated heterochromatin formation"/>
    <property type="evidence" value="ECO:0007669"/>
    <property type="project" value="TreeGrafter"/>
</dbReference>
<sequence length="456" mass="51241">MYVWQNKDLPPDPDFPLDLKGLGFYINESDQIRQIANPEEGYKYKVNRNDRFNVRFRESLNGCIRQIIIDRLKKAGLEILRLPLGRDEDESHVPILKTADLAQKSRIIVVIGEPVQDLGVWAYRSIHDGINLGSAVDFTEAVLGDGRNKDIGLVMANTGQLTWHCASQRAISRQTWLATPRPYANWGQATMSWRNKIPSNGDWQQHVQYVFEKILWPVVQKDTRIDVIGMSEGGLGAIRYLQKDWHVWKPYISGICLGDPQQTTHTDIDMGTLTDPSSFTSFLASRCRAYLLSSTPLGSRMAGYRLFGCNCYSSGEGLNVECIIPASWRDMLKWLDMLANDPGYSEHVMLRAEDMDEDMRRGLDEQVEGEKEAEVAEDDKDEEDEAADVQCQQELKAAAEAAQEDKVAGLGEQDLNVAKKAPETENIKSDSEEDKGNPVAEITQIVDELKVTDAAA</sequence>
<dbReference type="AlphaFoldDB" id="A0AAD6D4E3"/>
<dbReference type="Pfam" id="PF22749">
    <property type="entry name" value="Arb2"/>
    <property type="match status" value="1"/>
</dbReference>
<keyword evidence="4" id="KW-1185">Reference proteome</keyword>
<dbReference type="GO" id="GO:0005634">
    <property type="term" value="C:nucleus"/>
    <property type="evidence" value="ECO:0007669"/>
    <property type="project" value="TreeGrafter"/>
</dbReference>
<protein>
    <recommendedName>
        <fullName evidence="2">Arb2 domain-containing protein</fullName>
    </recommendedName>
</protein>
<dbReference type="PANTHER" id="PTHR21357">
    <property type="entry name" value="FAM172 FAMILY PROTEIN HOMOLOG CG10038"/>
    <property type="match status" value="1"/>
</dbReference>
<feature type="compositionally biased region" description="Acidic residues" evidence="1">
    <location>
        <begin position="375"/>
        <end position="387"/>
    </location>
</feature>
<feature type="compositionally biased region" description="Basic and acidic residues" evidence="1">
    <location>
        <begin position="420"/>
        <end position="436"/>
    </location>
</feature>
<gene>
    <name evidence="3" type="ORF">N7494_001548</name>
</gene>
<dbReference type="EMBL" id="JAQIZZ010000002">
    <property type="protein sequence ID" value="KAJ5552170.1"/>
    <property type="molecule type" value="Genomic_DNA"/>
</dbReference>
<dbReference type="PANTHER" id="PTHR21357:SF4">
    <property type="entry name" value="FAM172 FAMILY PROTEIN HOMOLOG CG10038"/>
    <property type="match status" value="1"/>
</dbReference>
<organism evidence="3 4">
    <name type="scientific">Penicillium frequentans</name>
    <dbReference type="NCBI Taxonomy" id="3151616"/>
    <lineage>
        <taxon>Eukaryota</taxon>
        <taxon>Fungi</taxon>
        <taxon>Dikarya</taxon>
        <taxon>Ascomycota</taxon>
        <taxon>Pezizomycotina</taxon>
        <taxon>Eurotiomycetes</taxon>
        <taxon>Eurotiomycetidae</taxon>
        <taxon>Eurotiales</taxon>
        <taxon>Aspergillaceae</taxon>
        <taxon>Penicillium</taxon>
    </lineage>
</organism>
<dbReference type="GO" id="GO:0035197">
    <property type="term" value="F:siRNA binding"/>
    <property type="evidence" value="ECO:0007669"/>
    <property type="project" value="TreeGrafter"/>
</dbReference>
<feature type="compositionally biased region" description="Basic and acidic residues" evidence="1">
    <location>
        <begin position="365"/>
        <end position="374"/>
    </location>
</feature>
<dbReference type="Proteomes" id="UP001220324">
    <property type="component" value="Unassembled WGS sequence"/>
</dbReference>
<feature type="region of interest" description="Disordered" evidence="1">
    <location>
        <begin position="365"/>
        <end position="440"/>
    </location>
</feature>
<proteinExistence type="predicted"/>
<evidence type="ECO:0000313" key="3">
    <source>
        <dbReference type="EMBL" id="KAJ5552170.1"/>
    </source>
</evidence>